<proteinExistence type="predicted"/>
<comment type="caution">
    <text evidence="1">The sequence shown here is derived from an EMBL/GenBank/DDBJ whole genome shotgun (WGS) entry which is preliminary data.</text>
</comment>
<dbReference type="Proteomes" id="UP000003438">
    <property type="component" value="Unassembled WGS sequence"/>
</dbReference>
<evidence type="ECO:0000313" key="2">
    <source>
        <dbReference type="Proteomes" id="UP000003438"/>
    </source>
</evidence>
<organism evidence="1 2">
    <name type="scientific">Subdoligranulum variabile DSM 15176</name>
    <dbReference type="NCBI Taxonomy" id="411471"/>
    <lineage>
        <taxon>Bacteria</taxon>
        <taxon>Bacillati</taxon>
        <taxon>Bacillota</taxon>
        <taxon>Clostridia</taxon>
        <taxon>Eubacteriales</taxon>
        <taxon>Oscillospiraceae</taxon>
        <taxon>Subdoligranulum</taxon>
    </lineage>
</organism>
<dbReference type="AlphaFoldDB" id="D1PKA7"/>
<dbReference type="EMBL" id="ACBY02000014">
    <property type="protein sequence ID" value="EFB76917.1"/>
    <property type="molecule type" value="Genomic_DNA"/>
</dbReference>
<reference evidence="1" key="1">
    <citation type="submission" date="2009-12" db="EMBL/GenBank/DDBJ databases">
        <authorList>
            <person name="Weinstock G."/>
            <person name="Sodergren E."/>
            <person name="Clifton S."/>
            <person name="Fulton L."/>
            <person name="Fulton B."/>
            <person name="Courtney L."/>
            <person name="Fronick C."/>
            <person name="Harrison M."/>
            <person name="Strong C."/>
            <person name="Farmer C."/>
            <person name="Delahaunty K."/>
            <person name="Markovic C."/>
            <person name="Hall O."/>
            <person name="Minx P."/>
            <person name="Tomlinson C."/>
            <person name="Mitreva M."/>
            <person name="Nelson J."/>
            <person name="Hou S."/>
            <person name="Wollam A."/>
            <person name="Pepin K.H."/>
            <person name="Johnson M."/>
            <person name="Bhonagiri V."/>
            <person name="Nash W.E."/>
            <person name="Warren W."/>
            <person name="Chinwalla A."/>
            <person name="Mardis E.R."/>
            <person name="Wilson R.K."/>
        </authorList>
    </citation>
    <scope>NUCLEOTIDE SEQUENCE [LARGE SCALE GENOMIC DNA]</scope>
    <source>
        <strain evidence="1">DSM 15176</strain>
    </source>
</reference>
<accession>D1PKA7</accession>
<dbReference type="STRING" id="411471.SUBVAR_04538"/>
<dbReference type="HOGENOM" id="CLU_3158565_0_0_9"/>
<protein>
    <submittedName>
        <fullName evidence="1">Uncharacterized protein</fullName>
    </submittedName>
</protein>
<evidence type="ECO:0000313" key="1">
    <source>
        <dbReference type="EMBL" id="EFB76917.1"/>
    </source>
</evidence>
<sequence length="48" mass="5941">MPLLWFFRYGLIMCRSRRFMRILPRKRQGKVFFRPDTPFFVGPFVIES</sequence>
<keyword evidence="2" id="KW-1185">Reference proteome</keyword>
<gene>
    <name evidence="1" type="ORF">SUBVAR_04538</name>
</gene>
<name>D1PKA7_9FIRM</name>